<keyword evidence="5" id="KW-1185">Reference proteome</keyword>
<dbReference type="SUPFAM" id="SSF51197">
    <property type="entry name" value="Clavaminate synthase-like"/>
    <property type="match status" value="1"/>
</dbReference>
<dbReference type="InterPro" id="IPR044861">
    <property type="entry name" value="IPNS-like_FE2OG_OXY"/>
</dbReference>
<comment type="caution">
    <text evidence="4">The sequence shown here is derived from an EMBL/GenBank/DDBJ whole genome shotgun (WGS) entry which is preliminary data.</text>
</comment>
<organism evidence="4 5">
    <name type="scientific">Actinidia rufa</name>
    <dbReference type="NCBI Taxonomy" id="165716"/>
    <lineage>
        <taxon>Eukaryota</taxon>
        <taxon>Viridiplantae</taxon>
        <taxon>Streptophyta</taxon>
        <taxon>Embryophyta</taxon>
        <taxon>Tracheophyta</taxon>
        <taxon>Spermatophyta</taxon>
        <taxon>Magnoliopsida</taxon>
        <taxon>eudicotyledons</taxon>
        <taxon>Gunneridae</taxon>
        <taxon>Pentapetalae</taxon>
        <taxon>asterids</taxon>
        <taxon>Ericales</taxon>
        <taxon>Actinidiaceae</taxon>
        <taxon>Actinidia</taxon>
    </lineage>
</organism>
<dbReference type="Gene3D" id="2.60.120.330">
    <property type="entry name" value="B-lactam Antibiotic, Isopenicillin N Synthase, Chain"/>
    <property type="match status" value="1"/>
</dbReference>
<evidence type="ECO:0000313" key="5">
    <source>
        <dbReference type="Proteomes" id="UP000585474"/>
    </source>
</evidence>
<evidence type="ECO:0000259" key="3">
    <source>
        <dbReference type="Pfam" id="PF03171"/>
    </source>
</evidence>
<dbReference type="AlphaFoldDB" id="A0A7J0GFN6"/>
<dbReference type="InterPro" id="IPR027443">
    <property type="entry name" value="IPNS-like_sf"/>
</dbReference>
<accession>A0A7J0GFN6</accession>
<feature type="domain" description="Isopenicillin N synthase-like Fe(2+) 2OG dioxygenase" evidence="3">
    <location>
        <begin position="34"/>
        <end position="115"/>
    </location>
</feature>
<evidence type="ECO:0000256" key="1">
    <source>
        <dbReference type="ARBA" id="ARBA00022723"/>
    </source>
</evidence>
<dbReference type="Proteomes" id="UP000585474">
    <property type="component" value="Unassembled WGS sequence"/>
</dbReference>
<dbReference type="OrthoDB" id="406156at2759"/>
<dbReference type="InterPro" id="IPR050295">
    <property type="entry name" value="Plant_2OG-oxidoreductases"/>
</dbReference>
<proteinExistence type="predicted"/>
<name>A0A7J0GFN6_9ERIC</name>
<protein>
    <recommendedName>
        <fullName evidence="3">Isopenicillin N synthase-like Fe(2+) 2OG dioxygenase domain-containing protein</fullName>
    </recommendedName>
</protein>
<keyword evidence="1" id="KW-0479">Metal-binding</keyword>
<gene>
    <name evidence="4" type="ORF">Acr_21g0002150</name>
</gene>
<dbReference type="PANTHER" id="PTHR47991">
    <property type="entry name" value="OXOGLUTARATE/IRON-DEPENDENT DIOXYGENASE"/>
    <property type="match status" value="1"/>
</dbReference>
<dbReference type="Pfam" id="PF03171">
    <property type="entry name" value="2OG-FeII_Oxy"/>
    <property type="match status" value="1"/>
</dbReference>
<dbReference type="EMBL" id="BJWL01000021">
    <property type="protein sequence ID" value="GFZ09616.1"/>
    <property type="molecule type" value="Genomic_DNA"/>
</dbReference>
<keyword evidence="2" id="KW-0408">Iron</keyword>
<reference evidence="4 5" key="1">
    <citation type="submission" date="2019-07" db="EMBL/GenBank/DDBJ databases">
        <title>De Novo Assembly of kiwifruit Actinidia rufa.</title>
        <authorList>
            <person name="Sugita-Konishi S."/>
            <person name="Sato K."/>
            <person name="Mori E."/>
            <person name="Abe Y."/>
            <person name="Kisaki G."/>
            <person name="Hamano K."/>
            <person name="Suezawa K."/>
            <person name="Otani M."/>
            <person name="Fukuda T."/>
            <person name="Manabe T."/>
            <person name="Gomi K."/>
            <person name="Tabuchi M."/>
            <person name="Akimitsu K."/>
            <person name="Kataoka I."/>
        </authorList>
    </citation>
    <scope>NUCLEOTIDE SEQUENCE [LARGE SCALE GENOMIC DNA]</scope>
    <source>
        <strain evidence="5">cv. Fuchu</strain>
    </source>
</reference>
<sequence length="184" mass="20989">MRKFWTRVLDLISEGLGIDPGYFEGDLSKIQRLSVNHHIPLPDPSLTLAHPEHYDPNLMCDLSDFQFFKDGQWIGVEPLPSPFMVISNGKFTSPKHRVVTHTKERQTTLGTFFIHSNDAPIIEPATASLSQSNPPLYRSYKYKDFFGGWIKDVTEDAARDCFKVQDYYALIKCLVSVRGCSFVE</sequence>
<dbReference type="GO" id="GO:0046872">
    <property type="term" value="F:metal ion binding"/>
    <property type="evidence" value="ECO:0007669"/>
    <property type="project" value="UniProtKB-KW"/>
</dbReference>
<evidence type="ECO:0000313" key="4">
    <source>
        <dbReference type="EMBL" id="GFZ09616.1"/>
    </source>
</evidence>
<evidence type="ECO:0000256" key="2">
    <source>
        <dbReference type="ARBA" id="ARBA00023004"/>
    </source>
</evidence>